<dbReference type="Proteomes" id="UP000807159">
    <property type="component" value="Unassembled WGS sequence"/>
</dbReference>
<protein>
    <submittedName>
        <fullName evidence="1">Uncharacterized protein</fullName>
    </submittedName>
</protein>
<comment type="caution">
    <text evidence="1">The sequence shown here is derived from an EMBL/GenBank/DDBJ whole genome shotgun (WGS) entry which is preliminary data.</text>
</comment>
<organism evidence="1 2">
    <name type="scientific">Populus deltoides</name>
    <name type="common">Eastern poplar</name>
    <name type="synonym">Eastern cottonwood</name>
    <dbReference type="NCBI Taxonomy" id="3696"/>
    <lineage>
        <taxon>Eukaryota</taxon>
        <taxon>Viridiplantae</taxon>
        <taxon>Streptophyta</taxon>
        <taxon>Embryophyta</taxon>
        <taxon>Tracheophyta</taxon>
        <taxon>Spermatophyta</taxon>
        <taxon>Magnoliopsida</taxon>
        <taxon>eudicotyledons</taxon>
        <taxon>Gunneridae</taxon>
        <taxon>Pentapetalae</taxon>
        <taxon>rosids</taxon>
        <taxon>fabids</taxon>
        <taxon>Malpighiales</taxon>
        <taxon>Salicaceae</taxon>
        <taxon>Saliceae</taxon>
        <taxon>Populus</taxon>
    </lineage>
</organism>
<dbReference type="EMBL" id="JACEGQ020000201">
    <property type="protein sequence ID" value="KAH8479440.1"/>
    <property type="molecule type" value="Genomic_DNA"/>
</dbReference>
<dbReference type="AlphaFoldDB" id="A0A8T2WEE7"/>
<reference evidence="1" key="1">
    <citation type="journal article" date="2021" name="J. Hered.">
        <title>Genome Assembly of Salicaceae Populus deltoides (Eastern Cottonwood) I-69 Based on Nanopore Sequencing and Hi-C Technologies.</title>
        <authorList>
            <person name="Bai S."/>
            <person name="Wu H."/>
            <person name="Zhang J."/>
            <person name="Pan Z."/>
            <person name="Zhao W."/>
            <person name="Li Z."/>
            <person name="Tong C."/>
        </authorList>
    </citation>
    <scope>NUCLEOTIDE SEQUENCE</scope>
    <source>
        <tissue evidence="1">Leaf</tissue>
    </source>
</reference>
<evidence type="ECO:0000313" key="2">
    <source>
        <dbReference type="Proteomes" id="UP000807159"/>
    </source>
</evidence>
<proteinExistence type="predicted"/>
<feature type="non-terminal residue" evidence="1">
    <location>
        <position position="1"/>
    </location>
</feature>
<sequence length="57" mass="6533">VVHPNEIMDCQNQTTVTSVKCLVRVLVFGKRSLFNEAPPLFWIKQVTPLFNKSKDNT</sequence>
<name>A0A8T2WEE7_POPDE</name>
<feature type="non-terminal residue" evidence="1">
    <location>
        <position position="57"/>
    </location>
</feature>
<keyword evidence="2" id="KW-1185">Reference proteome</keyword>
<gene>
    <name evidence="1" type="ORF">H0E87_031625</name>
</gene>
<evidence type="ECO:0000313" key="1">
    <source>
        <dbReference type="EMBL" id="KAH8479440.1"/>
    </source>
</evidence>
<accession>A0A8T2WEE7</accession>